<feature type="region of interest" description="Disordered" evidence="1">
    <location>
        <begin position="564"/>
        <end position="595"/>
    </location>
</feature>
<dbReference type="Proteomes" id="UP001605036">
    <property type="component" value="Unassembled WGS sequence"/>
</dbReference>
<dbReference type="PANTHER" id="PTHR36071:SF1">
    <property type="entry name" value="DNA DOUBLE-STRAND BREAK REPAIR PROTEIN"/>
    <property type="match status" value="1"/>
</dbReference>
<reference evidence="2 3" key="1">
    <citation type="submission" date="2024-09" db="EMBL/GenBank/DDBJ databases">
        <title>Chromosome-scale assembly of Riccia fluitans.</title>
        <authorList>
            <person name="Paukszto L."/>
            <person name="Sawicki J."/>
            <person name="Karawczyk K."/>
            <person name="Piernik-Szablinska J."/>
            <person name="Szczecinska M."/>
            <person name="Mazdziarz M."/>
        </authorList>
    </citation>
    <scope>NUCLEOTIDE SEQUENCE [LARGE SCALE GENOMIC DNA]</scope>
    <source>
        <strain evidence="2">Rf_01</strain>
        <tissue evidence="2">Aerial parts of the thallus</tissue>
    </source>
</reference>
<feature type="compositionally biased region" description="Basic and acidic residues" evidence="1">
    <location>
        <begin position="480"/>
        <end position="500"/>
    </location>
</feature>
<gene>
    <name evidence="2" type="ORF">R1flu_004845</name>
</gene>
<organism evidence="2 3">
    <name type="scientific">Riccia fluitans</name>
    <dbReference type="NCBI Taxonomy" id="41844"/>
    <lineage>
        <taxon>Eukaryota</taxon>
        <taxon>Viridiplantae</taxon>
        <taxon>Streptophyta</taxon>
        <taxon>Embryophyta</taxon>
        <taxon>Marchantiophyta</taxon>
        <taxon>Marchantiopsida</taxon>
        <taxon>Marchantiidae</taxon>
        <taxon>Marchantiales</taxon>
        <taxon>Ricciaceae</taxon>
        <taxon>Riccia</taxon>
    </lineage>
</organism>
<keyword evidence="3" id="KW-1185">Reference proteome</keyword>
<evidence type="ECO:0000313" key="2">
    <source>
        <dbReference type="EMBL" id="KAL2633366.1"/>
    </source>
</evidence>
<protein>
    <submittedName>
        <fullName evidence="2">Uncharacterized protein</fullName>
    </submittedName>
</protein>
<feature type="region of interest" description="Disordered" evidence="1">
    <location>
        <begin position="469"/>
        <end position="513"/>
    </location>
</feature>
<dbReference type="AlphaFoldDB" id="A0ABD1YS00"/>
<evidence type="ECO:0000313" key="3">
    <source>
        <dbReference type="Proteomes" id="UP001605036"/>
    </source>
</evidence>
<feature type="compositionally biased region" description="Basic residues" evidence="1">
    <location>
        <begin position="501"/>
        <end position="511"/>
    </location>
</feature>
<accession>A0ABD1YS00</accession>
<evidence type="ECO:0000256" key="1">
    <source>
        <dbReference type="SAM" id="MobiDB-lite"/>
    </source>
</evidence>
<comment type="caution">
    <text evidence="2">The sequence shown here is derived from an EMBL/GenBank/DDBJ whole genome shotgun (WGS) entry which is preliminary data.</text>
</comment>
<proteinExistence type="predicted"/>
<sequence>MGGDWASERLNAEGLLRFLADEYFEEDELRRGLLRNWPESSQSKNAAPALKSGRLMPELYIRDNDDHSFRFLQTHIRRSVMKLLQACRGDQVVHHGEKQVLKAKQTVYDDHKETAQSERPADEGLDEVGAANQHRVTDGMNELGEAVDLMNNSLNEVAGRHQPVQNGQTLAGKAEQLLNNDQSEGVDALGKLSDEGVIGAIPGLFDQMERKALLSIYAIVSGRTFDIRNRAILLHKVKNLVEKLLVEHRGHHSQSQTLQDVVKILRCPDSYEKLESRKLELEGPSPVDAARSALLQIDHLPLKDIHVIYQTLTSRHAGEIGQVKAGGNKDRLKARILKLFEKFKLNPGDRLPKPLRKSLIVMSLSAKHSLGNDGNLLGFLGPIPAEKQSLHNSILTALSDVSYLKKENLLLLYQDLIPGSEVSSKMKVSAIRRKITTIFLDYLLKSEMRRVPEFVQTAASKLQVMMREQLAENSQRKSQRQREKDQKKRKREELEAVGIKREKKVSKRRKRMEVEAADFRPKAPLEKNHLKKSTLLELEAVLRVSSHLQQIMYDLSECLEGSAVPPSEGKCTSRGSGKKSDAVKNGQARPNSSAVDLSLVPDSGVALLGSEEVVEKSVCRLDHNTEAVMRSGIKIWSLDQYSFSLDQDGVEKSMEQIENFNDGSLSSREEAKWMLDVTQVGDKAAGVGYMLIGCAVEKMSRLRGQRLEPPLSDYLRSGVKRRLDETDVEVEKAWCEQDQVAFILDLAQNDPRISTRTMDRISSTSNFCFRNVKTTFLSYGGGVG</sequence>
<name>A0ABD1YS00_9MARC</name>
<dbReference type="PANTHER" id="PTHR36071">
    <property type="entry name" value="DNA DOUBLE-STRAND BREAK REPAIR PROTEIN"/>
    <property type="match status" value="1"/>
</dbReference>
<dbReference type="EMBL" id="JBHFFA010000003">
    <property type="protein sequence ID" value="KAL2633366.1"/>
    <property type="molecule type" value="Genomic_DNA"/>
</dbReference>